<evidence type="ECO:0000313" key="2">
    <source>
        <dbReference type="Proteomes" id="UP000501600"/>
    </source>
</evidence>
<proteinExistence type="predicted"/>
<sequence length="111" mass="12132">MDHDQNLFIQAEMLGLLENIPSSLVEKHPLQFLMHLDQIRQKAAQHHLSGLHDLACAFESALQKGLEHGSGVMIARSYLKAMRDAVGCGQIDATMSEAIMADVALRLGGQP</sequence>
<reference evidence="1 2" key="1">
    <citation type="submission" date="2020-04" db="EMBL/GenBank/DDBJ databases">
        <title>Genome sequence for Sphingorhabdus sp. strain M1.</title>
        <authorList>
            <person name="Park S.-J."/>
        </authorList>
    </citation>
    <scope>NUCLEOTIDE SEQUENCE [LARGE SCALE GENOMIC DNA]</scope>
    <source>
        <strain evidence="1 2">JK6</strain>
    </source>
</reference>
<keyword evidence="2" id="KW-1185">Reference proteome</keyword>
<dbReference type="RefSeq" id="WP_168819767.1">
    <property type="nucleotide sequence ID" value="NZ_CP051217.1"/>
</dbReference>
<dbReference type="AlphaFoldDB" id="A0A6H2DML1"/>
<dbReference type="EMBL" id="CP051217">
    <property type="protein sequence ID" value="QJB69620.1"/>
    <property type="molecule type" value="Genomic_DNA"/>
</dbReference>
<accession>A0A6H2DML1</accession>
<name>A0A6H2DML1_9SPHN</name>
<gene>
    <name evidence="1" type="ORF">HF685_10295</name>
</gene>
<dbReference type="KEGG" id="phao:HF685_10295"/>
<organism evidence="1 2">
    <name type="scientific">Parasphingorhabdus halotolerans</name>
    <dbReference type="NCBI Taxonomy" id="2725558"/>
    <lineage>
        <taxon>Bacteria</taxon>
        <taxon>Pseudomonadati</taxon>
        <taxon>Pseudomonadota</taxon>
        <taxon>Alphaproteobacteria</taxon>
        <taxon>Sphingomonadales</taxon>
        <taxon>Sphingomonadaceae</taxon>
        <taxon>Parasphingorhabdus</taxon>
    </lineage>
</organism>
<dbReference type="Proteomes" id="UP000501600">
    <property type="component" value="Chromosome"/>
</dbReference>
<protein>
    <submittedName>
        <fullName evidence="1">Uncharacterized protein</fullName>
    </submittedName>
</protein>
<evidence type="ECO:0000313" key="1">
    <source>
        <dbReference type="EMBL" id="QJB69620.1"/>
    </source>
</evidence>